<accession>A0A1R0GUC4</accession>
<evidence type="ECO:0000256" key="9">
    <source>
        <dbReference type="ARBA" id="ARBA00023002"/>
    </source>
</evidence>
<dbReference type="GO" id="GO:0006696">
    <property type="term" value="P:ergosterol biosynthetic process"/>
    <property type="evidence" value="ECO:0007669"/>
    <property type="project" value="TreeGrafter"/>
</dbReference>
<dbReference type="OrthoDB" id="10262235at2759"/>
<dbReference type="Gene3D" id="1.20.120.1630">
    <property type="match status" value="1"/>
</dbReference>
<feature type="region of interest" description="Disordered" evidence="19">
    <location>
        <begin position="1"/>
        <end position="23"/>
    </location>
</feature>
<dbReference type="Proteomes" id="UP000187455">
    <property type="component" value="Unassembled WGS sequence"/>
</dbReference>
<evidence type="ECO:0000256" key="15">
    <source>
        <dbReference type="ARBA" id="ARBA00030165"/>
    </source>
</evidence>
<feature type="transmembrane region" description="Helical" evidence="20">
    <location>
        <begin position="129"/>
        <end position="148"/>
    </location>
</feature>
<comment type="subcellular location">
    <subcellularLocation>
        <location evidence="1">Membrane</location>
        <topology evidence="1">Multi-pass membrane protein</topology>
    </subcellularLocation>
</comment>
<sequence>MGSKLESRKRSTEALKETSKKGLKESELNPKTLEFEFFGNDGVKFVMVSMSLVVMLLESVCNGENKCVGFSGSFSYLVDWFSAGILYLNVIGVYIGYVSWLVVLYFICPGETVKGTTLRNGDVLTYPTNGLLSAILTILVVIADVYLNGIGKMVWVADNFKHFVVTTLFASVLLSLYVYFMSFRKSSKTLLLSTSGNSGIFWYDFFMGRELNPRLFNLDIKYFCELRPGLIGWILVNLAFVAKQYQNFGEVSVSMLLVTASQIVYVLDSLVFEKALLTTMDITTEGFGFMLAMGDLCWVPSVYTLQARYLSYNNVQLSTFFSIFVGILSVVGYLVFRFSNLQKNNFRNSNNAGNEKFLETKAGSKLLISGWWGLARHINYTGDWLLGLSQCLATGFGNPLTYFFSMYFLILLLHRNYRDEIKCHNKYGKDWDRYCSIVKYRFIPYIY</sequence>
<evidence type="ECO:0000256" key="1">
    <source>
        <dbReference type="ARBA" id="ARBA00004141"/>
    </source>
</evidence>
<keyword evidence="5 20" id="KW-0812">Transmembrane</keyword>
<keyword evidence="11" id="KW-0443">Lipid metabolism</keyword>
<evidence type="ECO:0000256" key="8">
    <source>
        <dbReference type="ARBA" id="ARBA00022989"/>
    </source>
</evidence>
<organism evidence="21 22">
    <name type="scientific">Smittium mucronatum</name>
    <dbReference type="NCBI Taxonomy" id="133383"/>
    <lineage>
        <taxon>Eukaryota</taxon>
        <taxon>Fungi</taxon>
        <taxon>Fungi incertae sedis</taxon>
        <taxon>Zoopagomycota</taxon>
        <taxon>Kickxellomycotina</taxon>
        <taxon>Harpellomycetes</taxon>
        <taxon>Harpellales</taxon>
        <taxon>Legeriomycetaceae</taxon>
        <taxon>Smittium</taxon>
    </lineage>
</organism>
<name>A0A1R0GUC4_9FUNG</name>
<keyword evidence="22" id="KW-1185">Reference proteome</keyword>
<feature type="transmembrane region" description="Helical" evidence="20">
    <location>
        <begin position="160"/>
        <end position="180"/>
    </location>
</feature>
<evidence type="ECO:0000256" key="4">
    <source>
        <dbReference type="ARBA" id="ARBA00022516"/>
    </source>
</evidence>
<feature type="transmembrane region" description="Helical" evidence="20">
    <location>
        <begin position="287"/>
        <end position="305"/>
    </location>
</feature>
<dbReference type="InterPro" id="IPR018083">
    <property type="entry name" value="Sterol_reductase_CS"/>
</dbReference>
<evidence type="ECO:0000256" key="16">
    <source>
        <dbReference type="ARBA" id="ARBA00031227"/>
    </source>
</evidence>
<keyword evidence="13" id="KW-1207">Sterol metabolism</keyword>
<keyword evidence="4" id="KW-0444">Lipid biosynthesis</keyword>
<evidence type="ECO:0000256" key="20">
    <source>
        <dbReference type="SAM" id="Phobius"/>
    </source>
</evidence>
<keyword evidence="14" id="KW-0753">Steroid metabolism</keyword>
<dbReference type="PANTHER" id="PTHR21257:SF52">
    <property type="entry name" value="DELTA(14)-STEROL REDUCTASE TM7SF2"/>
    <property type="match status" value="1"/>
</dbReference>
<dbReference type="GO" id="GO:0005789">
    <property type="term" value="C:endoplasmic reticulum membrane"/>
    <property type="evidence" value="ECO:0007669"/>
    <property type="project" value="TreeGrafter"/>
</dbReference>
<dbReference type="PANTHER" id="PTHR21257">
    <property type="entry name" value="DELTA(14)-STEROL REDUCTASE"/>
    <property type="match status" value="1"/>
</dbReference>
<evidence type="ECO:0000256" key="19">
    <source>
        <dbReference type="SAM" id="MobiDB-lite"/>
    </source>
</evidence>
<feature type="transmembrane region" description="Helical" evidence="20">
    <location>
        <begin position="248"/>
        <end position="267"/>
    </location>
</feature>
<keyword evidence="12 20" id="KW-0472">Membrane</keyword>
<comment type="caution">
    <text evidence="21">The sequence shown here is derived from an EMBL/GenBank/DDBJ whole genome shotgun (WGS) entry which is preliminary data.</text>
</comment>
<evidence type="ECO:0000256" key="18">
    <source>
        <dbReference type="ARBA" id="ARBA00069705"/>
    </source>
</evidence>
<keyword evidence="10" id="KW-0756">Sterol biosynthesis</keyword>
<dbReference type="AlphaFoldDB" id="A0A1R0GUC4"/>
<keyword evidence="8 20" id="KW-1133">Transmembrane helix</keyword>
<dbReference type="STRING" id="133383.A0A1R0GUC4"/>
<dbReference type="InterPro" id="IPR001171">
    <property type="entry name" value="ERG24_DHCR-like"/>
</dbReference>
<evidence type="ECO:0000256" key="5">
    <source>
        <dbReference type="ARBA" id="ARBA00022692"/>
    </source>
</evidence>
<dbReference type="GO" id="GO:0050613">
    <property type="term" value="F:Delta14-sterol reductase activity"/>
    <property type="evidence" value="ECO:0007669"/>
    <property type="project" value="UniProtKB-EC"/>
</dbReference>
<feature type="transmembrane region" description="Helical" evidence="20">
    <location>
        <begin position="392"/>
        <end position="413"/>
    </location>
</feature>
<comment type="similarity">
    <text evidence="2">Belongs to the ERG4/ERG24 family.</text>
</comment>
<feature type="transmembrane region" description="Helical" evidence="20">
    <location>
        <begin position="317"/>
        <end position="336"/>
    </location>
</feature>
<gene>
    <name evidence="21" type="ORF">AYI68_g5416</name>
</gene>
<evidence type="ECO:0000256" key="6">
    <source>
        <dbReference type="ARBA" id="ARBA00022857"/>
    </source>
</evidence>
<keyword evidence="6" id="KW-0521">NADP</keyword>
<proteinExistence type="inferred from homology"/>
<dbReference type="Pfam" id="PF01222">
    <property type="entry name" value="ERG4_ERG24"/>
    <property type="match status" value="1"/>
</dbReference>
<keyword evidence="7" id="KW-0752">Steroid biosynthesis</keyword>
<evidence type="ECO:0000256" key="10">
    <source>
        <dbReference type="ARBA" id="ARBA00023011"/>
    </source>
</evidence>
<evidence type="ECO:0000256" key="11">
    <source>
        <dbReference type="ARBA" id="ARBA00023098"/>
    </source>
</evidence>
<dbReference type="EMBL" id="LSSL01003433">
    <property type="protein sequence ID" value="OLY80485.1"/>
    <property type="molecule type" value="Genomic_DNA"/>
</dbReference>
<evidence type="ECO:0000256" key="7">
    <source>
        <dbReference type="ARBA" id="ARBA00022955"/>
    </source>
</evidence>
<evidence type="ECO:0000256" key="14">
    <source>
        <dbReference type="ARBA" id="ARBA00023221"/>
    </source>
</evidence>
<comment type="pathway">
    <text evidence="17">Steroid biosynthesis.</text>
</comment>
<feature type="transmembrane region" description="Helical" evidence="20">
    <location>
        <begin position="220"/>
        <end position="241"/>
    </location>
</feature>
<protein>
    <recommendedName>
        <fullName evidence="18">Delta(14)-sterol reductase</fullName>
        <ecNumber evidence="3">1.3.1.70</ecNumber>
    </recommendedName>
    <alternativeName>
        <fullName evidence="15">C-14 sterol reductase</fullName>
    </alternativeName>
    <alternativeName>
        <fullName evidence="16">Sterol C14-reductase</fullName>
    </alternativeName>
</protein>
<feature type="transmembrane region" description="Helical" evidence="20">
    <location>
        <begin position="80"/>
        <end position="108"/>
    </location>
</feature>
<evidence type="ECO:0000256" key="17">
    <source>
        <dbReference type="ARBA" id="ARBA00060577"/>
    </source>
</evidence>
<reference evidence="21 22" key="1">
    <citation type="journal article" date="2016" name="Mol. Biol. Evol.">
        <title>Genome-Wide Survey of Gut Fungi (Harpellales) Reveals the First Horizontally Transferred Ubiquitin Gene from a Mosquito Host.</title>
        <authorList>
            <person name="Wang Y."/>
            <person name="White M.M."/>
            <person name="Kvist S."/>
            <person name="Moncalvo J.M."/>
        </authorList>
    </citation>
    <scope>NUCLEOTIDE SEQUENCE [LARGE SCALE GENOMIC DNA]</scope>
    <source>
        <strain evidence="21 22">ALG-7-W6</strain>
    </source>
</reference>
<dbReference type="EC" id="1.3.1.70" evidence="3"/>
<evidence type="ECO:0000256" key="2">
    <source>
        <dbReference type="ARBA" id="ARBA00005402"/>
    </source>
</evidence>
<evidence type="ECO:0000313" key="22">
    <source>
        <dbReference type="Proteomes" id="UP000187455"/>
    </source>
</evidence>
<evidence type="ECO:0000256" key="3">
    <source>
        <dbReference type="ARBA" id="ARBA00012413"/>
    </source>
</evidence>
<dbReference type="FunFam" id="1.20.120.1630:FF:000011">
    <property type="entry name" value="Delta(14)-sterol reductase"/>
    <property type="match status" value="1"/>
</dbReference>
<evidence type="ECO:0000256" key="13">
    <source>
        <dbReference type="ARBA" id="ARBA00023166"/>
    </source>
</evidence>
<dbReference type="PROSITE" id="PS01018">
    <property type="entry name" value="STEROL_REDUCT_2"/>
    <property type="match status" value="1"/>
</dbReference>
<evidence type="ECO:0000313" key="21">
    <source>
        <dbReference type="EMBL" id="OLY80485.1"/>
    </source>
</evidence>
<evidence type="ECO:0000256" key="12">
    <source>
        <dbReference type="ARBA" id="ARBA00023136"/>
    </source>
</evidence>
<keyword evidence="9" id="KW-0560">Oxidoreductase</keyword>